<dbReference type="InterPro" id="IPR002565">
    <property type="entry name" value="Orbi_NS3"/>
</dbReference>
<sequence length="261" mass="28791">MLSKLSQRFDEQVKQRESVIEILVEEEDTPEEEFEPDVSKSTKDAQNEMELQPVKNMMFPSAPRPPSYADYTVVSPGVGASLNILNNAMSNTTGASNAMKEEKTAFGAAAEAMRDDEVIRDVKVCVAKKILPRLYTECTGLRRKRCLTQGALTFVAIIACASSMITFAVDMNLDDVVLGTNTNETSSMKLPSWFKGITGFMGVVNMCSTGMMLALGRYERVLSEKIAMLRKEITKKESYMDAVSMGLRGSINLDTINHGIN</sequence>
<organism evidence="3">
    <name type="scientific">Japanaut virus</name>
    <dbReference type="NCBI Taxonomy" id="2547358"/>
    <lineage>
        <taxon>Viruses</taxon>
        <taxon>Riboviria</taxon>
        <taxon>Orthornavirae</taxon>
        <taxon>Duplornaviricota</taxon>
        <taxon>Resentoviricetes</taxon>
        <taxon>Reovirales</taxon>
        <taxon>Sedoreoviridae</taxon>
        <taxon>Orbivirus</taxon>
    </lineage>
</organism>
<reference evidence="3" key="1">
    <citation type="journal article" date="2019" name="Viruses">
        <title>Discovery and Characterization of Bukakata orbivirus (Reoviridae:Orbivirus), a Novel Virus from a Ugandan Bat.</title>
        <authorList>
            <person name="Fagre A.C."/>
            <person name="Lee J.S."/>
            <person name="Kityo R.M."/>
            <person name="Bergren N.A."/>
            <person name="Mossel E.C."/>
            <person name="Nakayiki T."/>
            <person name="Nalikka B."/>
            <person name="Nyakarahuka L."/>
            <person name="Gilbert A.T."/>
            <person name="Peterhans J.K."/>
            <person name="Crabtree M.B."/>
            <person name="Towner J.S."/>
            <person name="Amman B.R."/>
            <person name="Sealy T.K."/>
            <person name="Schuh A.J."/>
            <person name="Nichol S.T."/>
            <person name="Lutwama J.J."/>
            <person name="Miller B.R."/>
            <person name="Kading R.C."/>
        </authorList>
    </citation>
    <scope>NUCLEOTIDE SEQUENCE</scope>
    <source>
        <strain evidence="3">MK 6357</strain>
    </source>
</reference>
<proteinExistence type="inferred from homology"/>
<evidence type="ECO:0000256" key="2">
    <source>
        <dbReference type="SAM" id="Phobius"/>
    </source>
</evidence>
<accession>A0A482A5Q0</accession>
<protein>
    <submittedName>
        <fullName evidence="3">NS3</fullName>
    </submittedName>
</protein>
<feature type="transmembrane region" description="Helical" evidence="2">
    <location>
        <begin position="151"/>
        <end position="173"/>
    </location>
</feature>
<keyword evidence="2" id="KW-0812">Transmembrane</keyword>
<dbReference type="Pfam" id="PF01616">
    <property type="entry name" value="Orbi_NS3"/>
    <property type="match status" value="1"/>
</dbReference>
<name>A0A482A5Q0_9REOV</name>
<evidence type="ECO:0000313" key="3">
    <source>
        <dbReference type="EMBL" id="QBL15297.1"/>
    </source>
</evidence>
<comment type="similarity">
    <text evidence="1">Belongs to the orbivirus NS3 family.</text>
</comment>
<evidence type="ECO:0000256" key="1">
    <source>
        <dbReference type="ARBA" id="ARBA00006302"/>
    </source>
</evidence>
<keyword evidence="2" id="KW-1133">Transmembrane helix</keyword>
<keyword evidence="2" id="KW-0472">Membrane</keyword>
<feature type="transmembrane region" description="Helical" evidence="2">
    <location>
        <begin position="193"/>
        <end position="215"/>
    </location>
</feature>
<dbReference type="EMBL" id="MK359254">
    <property type="protein sequence ID" value="QBL15297.1"/>
    <property type="molecule type" value="Genomic_RNA"/>
</dbReference>